<feature type="region of interest" description="Disordered" evidence="1">
    <location>
        <begin position="1"/>
        <end position="42"/>
    </location>
</feature>
<gene>
    <name evidence="2" type="ORF">NEZAVI_LOCUS5454</name>
</gene>
<protein>
    <submittedName>
        <fullName evidence="2">Uncharacterized protein</fullName>
    </submittedName>
</protein>
<reference evidence="2" key="1">
    <citation type="submission" date="2022-01" db="EMBL/GenBank/DDBJ databases">
        <authorList>
            <person name="King R."/>
        </authorList>
    </citation>
    <scope>NUCLEOTIDE SEQUENCE</scope>
</reference>
<accession>A0A9P0EER7</accession>
<sequence>MKAFHKNNRHPLVGTRPGRTPELRATPINHISTNTAGRGDGRKACGPDMAGGSSRQLGLTDCIRSPASSYCKWLPPGATANEGFSVNFYSNTVNLYR</sequence>
<evidence type="ECO:0000313" key="2">
    <source>
        <dbReference type="EMBL" id="CAH1395123.1"/>
    </source>
</evidence>
<dbReference type="Proteomes" id="UP001152798">
    <property type="component" value="Chromosome 3"/>
</dbReference>
<organism evidence="2 3">
    <name type="scientific">Nezara viridula</name>
    <name type="common">Southern green stink bug</name>
    <name type="synonym">Cimex viridulus</name>
    <dbReference type="NCBI Taxonomy" id="85310"/>
    <lineage>
        <taxon>Eukaryota</taxon>
        <taxon>Metazoa</taxon>
        <taxon>Ecdysozoa</taxon>
        <taxon>Arthropoda</taxon>
        <taxon>Hexapoda</taxon>
        <taxon>Insecta</taxon>
        <taxon>Pterygota</taxon>
        <taxon>Neoptera</taxon>
        <taxon>Paraneoptera</taxon>
        <taxon>Hemiptera</taxon>
        <taxon>Heteroptera</taxon>
        <taxon>Panheteroptera</taxon>
        <taxon>Pentatomomorpha</taxon>
        <taxon>Pentatomoidea</taxon>
        <taxon>Pentatomidae</taxon>
        <taxon>Pentatominae</taxon>
        <taxon>Nezara</taxon>
    </lineage>
</organism>
<evidence type="ECO:0000256" key="1">
    <source>
        <dbReference type="SAM" id="MobiDB-lite"/>
    </source>
</evidence>
<evidence type="ECO:0000313" key="3">
    <source>
        <dbReference type="Proteomes" id="UP001152798"/>
    </source>
</evidence>
<name>A0A9P0EER7_NEZVI</name>
<keyword evidence="3" id="KW-1185">Reference proteome</keyword>
<dbReference type="EMBL" id="OV725079">
    <property type="protein sequence ID" value="CAH1395123.1"/>
    <property type="molecule type" value="Genomic_DNA"/>
</dbReference>
<proteinExistence type="predicted"/>
<dbReference type="AlphaFoldDB" id="A0A9P0EER7"/>